<keyword evidence="1" id="KW-1133">Transmembrane helix</keyword>
<name>A0A248XD11_9CAUD</name>
<protein>
    <submittedName>
        <fullName evidence="2">Uncharacterized protein</fullName>
    </submittedName>
</protein>
<evidence type="ECO:0000313" key="2">
    <source>
        <dbReference type="EMBL" id="ASW27587.1"/>
    </source>
</evidence>
<organism evidence="2 3">
    <name type="scientific">Klebsiella phage YMC15/11/N53_KPN_BP</name>
    <dbReference type="NCBI Taxonomy" id="2026101"/>
    <lineage>
        <taxon>Viruses</taxon>
        <taxon>Duplodnaviria</taxon>
        <taxon>Heunggongvirae</taxon>
        <taxon>Uroviricota</taxon>
        <taxon>Caudoviricetes</taxon>
        <taxon>Casjensviridae</taxon>
        <taxon>Yonseivirus</taxon>
        <taxon>Yonseivirus N137</taxon>
    </lineage>
</organism>
<feature type="transmembrane region" description="Helical" evidence="1">
    <location>
        <begin position="6"/>
        <end position="25"/>
    </location>
</feature>
<gene>
    <name evidence="2" type="ORF">KPNN53_046</name>
</gene>
<sequence length="129" mass="13962">MLTPTVKTVVAAIMAAAVIFALVWLHNSLAERHYQPTIDSLNKTLGSVKQHNAGLTAQLQAQNAAIASMAVQSEKDKQRIAELEKAAQRGAGEEYGRANEVLQERTTGSDVCRAASDAFDAELRKERAK</sequence>
<evidence type="ECO:0000256" key="1">
    <source>
        <dbReference type="SAM" id="Phobius"/>
    </source>
</evidence>
<keyword evidence="1" id="KW-0812">Transmembrane</keyword>
<evidence type="ECO:0000313" key="3">
    <source>
        <dbReference type="Proteomes" id="UP000223139"/>
    </source>
</evidence>
<proteinExistence type="predicted"/>
<dbReference type="Proteomes" id="UP000223139">
    <property type="component" value="Segment"/>
</dbReference>
<dbReference type="EMBL" id="MF476924">
    <property type="protein sequence ID" value="ASW27587.1"/>
    <property type="molecule type" value="Genomic_DNA"/>
</dbReference>
<accession>A0A248XD11</accession>
<keyword evidence="1" id="KW-0472">Membrane</keyword>
<reference evidence="2 3" key="1">
    <citation type="submission" date="2017-07" db="EMBL/GenBank/DDBJ databases">
        <title>Complete Genome Sequence of the Klebsiella phage YMC15/11/N53_KPN_BP.</title>
        <authorList>
            <person name="Jeon J."/>
            <person name="Yong D."/>
            <person name="Lee K."/>
        </authorList>
    </citation>
    <scope>NUCLEOTIDE SEQUENCE [LARGE SCALE GENOMIC DNA]</scope>
</reference>